<dbReference type="InterPro" id="IPR027417">
    <property type="entry name" value="P-loop_NTPase"/>
</dbReference>
<evidence type="ECO:0000256" key="5">
    <source>
        <dbReference type="ARBA" id="ARBA00022970"/>
    </source>
</evidence>
<dbReference type="GO" id="GO:0016887">
    <property type="term" value="F:ATP hydrolysis activity"/>
    <property type="evidence" value="ECO:0007669"/>
    <property type="project" value="InterPro"/>
</dbReference>
<name>A0A1I3CLZ5_9RHOB</name>
<dbReference type="PANTHER" id="PTHR43820:SF4">
    <property type="entry name" value="HIGH-AFFINITY BRANCHED-CHAIN AMINO ACID TRANSPORT ATP-BINDING PROTEIN LIVF"/>
    <property type="match status" value="1"/>
</dbReference>
<evidence type="ECO:0000256" key="2">
    <source>
        <dbReference type="ARBA" id="ARBA00022448"/>
    </source>
</evidence>
<keyword evidence="3" id="KW-0547">Nucleotide-binding</keyword>
<evidence type="ECO:0000256" key="3">
    <source>
        <dbReference type="ARBA" id="ARBA00022741"/>
    </source>
</evidence>
<proteinExistence type="inferred from homology"/>
<dbReference type="InterPro" id="IPR003439">
    <property type="entry name" value="ABC_transporter-like_ATP-bd"/>
</dbReference>
<keyword evidence="2" id="KW-0813">Transport</keyword>
<keyword evidence="5" id="KW-0029">Amino-acid transport</keyword>
<dbReference type="OrthoDB" id="9806149at2"/>
<dbReference type="CDD" id="cd03224">
    <property type="entry name" value="ABC_TM1139_LivF_branched"/>
    <property type="match status" value="1"/>
</dbReference>
<dbReference type="InterPro" id="IPR052156">
    <property type="entry name" value="BCAA_Transport_ATP-bd_LivF"/>
</dbReference>
<dbReference type="AlphaFoldDB" id="A0A1I3CLZ5"/>
<comment type="similarity">
    <text evidence="1">Belongs to the ABC transporter superfamily.</text>
</comment>
<dbReference type="GO" id="GO:0005524">
    <property type="term" value="F:ATP binding"/>
    <property type="evidence" value="ECO:0007669"/>
    <property type="project" value="UniProtKB-KW"/>
</dbReference>
<dbReference type="Gene3D" id="3.40.50.300">
    <property type="entry name" value="P-loop containing nucleotide triphosphate hydrolases"/>
    <property type="match status" value="1"/>
</dbReference>
<feature type="domain" description="ABC transporter" evidence="6">
    <location>
        <begin position="4"/>
        <end position="237"/>
    </location>
</feature>
<keyword evidence="8" id="KW-1185">Reference proteome</keyword>
<dbReference type="GO" id="GO:0015658">
    <property type="term" value="F:branched-chain amino acid transmembrane transporter activity"/>
    <property type="evidence" value="ECO:0007669"/>
    <property type="project" value="TreeGrafter"/>
</dbReference>
<dbReference type="SUPFAM" id="SSF52540">
    <property type="entry name" value="P-loop containing nucleoside triphosphate hydrolases"/>
    <property type="match status" value="1"/>
</dbReference>
<gene>
    <name evidence="7" type="ORF">SAMN05216258_10268</name>
</gene>
<dbReference type="PANTHER" id="PTHR43820">
    <property type="entry name" value="HIGH-AFFINITY BRANCHED-CHAIN AMINO ACID TRANSPORT ATP-BINDING PROTEIN LIVF"/>
    <property type="match status" value="1"/>
</dbReference>
<dbReference type="PROSITE" id="PS00211">
    <property type="entry name" value="ABC_TRANSPORTER_1"/>
    <property type="match status" value="1"/>
</dbReference>
<dbReference type="GO" id="GO:0015807">
    <property type="term" value="P:L-amino acid transport"/>
    <property type="evidence" value="ECO:0007669"/>
    <property type="project" value="TreeGrafter"/>
</dbReference>
<dbReference type="STRING" id="1114924.SAMN05216258_10268"/>
<dbReference type="Pfam" id="PF00005">
    <property type="entry name" value="ABC_tran"/>
    <property type="match status" value="1"/>
</dbReference>
<dbReference type="InterPro" id="IPR003593">
    <property type="entry name" value="AAA+_ATPase"/>
</dbReference>
<protein>
    <submittedName>
        <fullName evidence="7">Amino acid/amide ABC transporter ATP-binding protein 2, HAAT family</fullName>
    </submittedName>
</protein>
<organism evidence="7 8">
    <name type="scientific">Albimonas pacifica</name>
    <dbReference type="NCBI Taxonomy" id="1114924"/>
    <lineage>
        <taxon>Bacteria</taxon>
        <taxon>Pseudomonadati</taxon>
        <taxon>Pseudomonadota</taxon>
        <taxon>Alphaproteobacteria</taxon>
        <taxon>Rhodobacterales</taxon>
        <taxon>Paracoccaceae</taxon>
        <taxon>Albimonas</taxon>
    </lineage>
</organism>
<dbReference type="SMART" id="SM00382">
    <property type="entry name" value="AAA"/>
    <property type="match status" value="1"/>
</dbReference>
<evidence type="ECO:0000259" key="6">
    <source>
        <dbReference type="PROSITE" id="PS50893"/>
    </source>
</evidence>
<evidence type="ECO:0000256" key="4">
    <source>
        <dbReference type="ARBA" id="ARBA00022840"/>
    </source>
</evidence>
<accession>A0A1I3CLZ5</accession>
<dbReference type="EMBL" id="FOQH01000002">
    <property type="protein sequence ID" value="SFH75249.1"/>
    <property type="molecule type" value="Genomic_DNA"/>
</dbReference>
<sequence>MALLDVSDIHVRYGDMVALRGLSLKVEEGEVVCIIGPNGAGKSTTLAAIAGGVRPYRGEIRYDGQPILGTPPDKIATMGVSLVPEGRHIFGSLTVAENLIIGAYMRKDKAEVARDRERILALLPRLAERIDFPAGRLSGGEQQMLAVARAVMTRPKLLLVDEPSLGLAPKIVDQIYEILLELRKTEGLTLVINEQSSNRVLKFADRVNVLRQGEIRLAGTAAELADGAAIRQAYFGFEHGAQPAPAMQTPTQASTGGAA</sequence>
<dbReference type="PROSITE" id="PS50893">
    <property type="entry name" value="ABC_TRANSPORTER_2"/>
    <property type="match status" value="1"/>
</dbReference>
<evidence type="ECO:0000256" key="1">
    <source>
        <dbReference type="ARBA" id="ARBA00005417"/>
    </source>
</evidence>
<keyword evidence="4 7" id="KW-0067">ATP-binding</keyword>
<evidence type="ECO:0000313" key="7">
    <source>
        <dbReference type="EMBL" id="SFH75249.1"/>
    </source>
</evidence>
<dbReference type="Proteomes" id="UP000199377">
    <property type="component" value="Unassembled WGS sequence"/>
</dbReference>
<dbReference type="InterPro" id="IPR017871">
    <property type="entry name" value="ABC_transporter-like_CS"/>
</dbReference>
<evidence type="ECO:0000313" key="8">
    <source>
        <dbReference type="Proteomes" id="UP000199377"/>
    </source>
</evidence>
<reference evidence="7 8" key="1">
    <citation type="submission" date="2016-10" db="EMBL/GenBank/DDBJ databases">
        <authorList>
            <person name="de Groot N.N."/>
        </authorList>
    </citation>
    <scope>NUCLEOTIDE SEQUENCE [LARGE SCALE GENOMIC DNA]</scope>
    <source>
        <strain evidence="7 8">CGMCC 1.11030</strain>
    </source>
</reference>
<dbReference type="RefSeq" id="WP_092857833.1">
    <property type="nucleotide sequence ID" value="NZ_FOQH01000002.1"/>
</dbReference>